<feature type="compositionally biased region" description="Low complexity" evidence="1">
    <location>
        <begin position="165"/>
        <end position="178"/>
    </location>
</feature>
<name>A0A9P6BD26_9AGAM</name>
<feature type="region of interest" description="Disordered" evidence="1">
    <location>
        <begin position="1"/>
        <end position="34"/>
    </location>
</feature>
<comment type="caution">
    <text evidence="2">The sequence shown here is derived from an EMBL/GenBank/DDBJ whole genome shotgun (WGS) entry which is preliminary data.</text>
</comment>
<dbReference type="Pfam" id="PF08208">
    <property type="entry name" value="RNA_polI_A34"/>
    <property type="match status" value="1"/>
</dbReference>
<proteinExistence type="predicted"/>
<dbReference type="EMBL" id="MU128909">
    <property type="protein sequence ID" value="KAF9521175.1"/>
    <property type="molecule type" value="Genomic_DNA"/>
</dbReference>
<protein>
    <submittedName>
        <fullName evidence="2">Uncharacterized protein</fullName>
    </submittedName>
</protein>
<keyword evidence="3" id="KW-1185">Reference proteome</keyword>
<reference evidence="2" key="1">
    <citation type="journal article" date="2020" name="Nat. Commun.">
        <title>Large-scale genome sequencing of mycorrhizal fungi provides insights into the early evolution of symbiotic traits.</title>
        <authorList>
            <person name="Miyauchi S."/>
            <person name="Kiss E."/>
            <person name="Kuo A."/>
            <person name="Drula E."/>
            <person name="Kohler A."/>
            <person name="Sanchez-Garcia M."/>
            <person name="Morin E."/>
            <person name="Andreopoulos B."/>
            <person name="Barry K.W."/>
            <person name="Bonito G."/>
            <person name="Buee M."/>
            <person name="Carver A."/>
            <person name="Chen C."/>
            <person name="Cichocki N."/>
            <person name="Clum A."/>
            <person name="Culley D."/>
            <person name="Crous P.W."/>
            <person name="Fauchery L."/>
            <person name="Girlanda M."/>
            <person name="Hayes R.D."/>
            <person name="Keri Z."/>
            <person name="LaButti K."/>
            <person name="Lipzen A."/>
            <person name="Lombard V."/>
            <person name="Magnuson J."/>
            <person name="Maillard F."/>
            <person name="Murat C."/>
            <person name="Nolan M."/>
            <person name="Ohm R.A."/>
            <person name="Pangilinan J."/>
            <person name="Pereira M.F."/>
            <person name="Perotto S."/>
            <person name="Peter M."/>
            <person name="Pfister S."/>
            <person name="Riley R."/>
            <person name="Sitrit Y."/>
            <person name="Stielow J.B."/>
            <person name="Szollosi G."/>
            <person name="Zifcakova L."/>
            <person name="Stursova M."/>
            <person name="Spatafora J.W."/>
            <person name="Tedersoo L."/>
            <person name="Vaario L.M."/>
            <person name="Yamada A."/>
            <person name="Yan M."/>
            <person name="Wang P."/>
            <person name="Xu J."/>
            <person name="Bruns T."/>
            <person name="Baldrian P."/>
            <person name="Vilgalys R."/>
            <person name="Dunand C."/>
            <person name="Henrissat B."/>
            <person name="Grigoriev I.V."/>
            <person name="Hibbett D."/>
            <person name="Nagy L.G."/>
            <person name="Martin F.M."/>
        </authorList>
    </citation>
    <scope>NUCLEOTIDE SEQUENCE</scope>
    <source>
        <strain evidence="2">UP504</strain>
    </source>
</reference>
<evidence type="ECO:0000256" key="1">
    <source>
        <dbReference type="SAM" id="MobiDB-lite"/>
    </source>
</evidence>
<dbReference type="AlphaFoldDB" id="A0A9P6BD26"/>
<dbReference type="Proteomes" id="UP000886523">
    <property type="component" value="Unassembled WGS sequence"/>
</dbReference>
<organism evidence="2 3">
    <name type="scientific">Hydnum rufescens UP504</name>
    <dbReference type="NCBI Taxonomy" id="1448309"/>
    <lineage>
        <taxon>Eukaryota</taxon>
        <taxon>Fungi</taxon>
        <taxon>Dikarya</taxon>
        <taxon>Basidiomycota</taxon>
        <taxon>Agaricomycotina</taxon>
        <taxon>Agaricomycetes</taxon>
        <taxon>Cantharellales</taxon>
        <taxon>Hydnaceae</taxon>
        <taxon>Hydnum</taxon>
    </lineage>
</organism>
<gene>
    <name evidence="2" type="ORF">BS47DRAFT_1335287</name>
</gene>
<dbReference type="GO" id="GO:0006360">
    <property type="term" value="P:transcription by RNA polymerase I"/>
    <property type="evidence" value="ECO:0007669"/>
    <property type="project" value="InterPro"/>
</dbReference>
<accession>A0A9P6BD26</accession>
<sequence>MPTSKPAVRKKKTKETVKSEEFIRGGSTDSDEDQIPKFLKPITTCVEEVEWEALNAGPDIELWAIRIPYGFKAKHLDNLSLPVPPSSRSGPLRTMERKGVSYNIHGVVNSASQDDDQEDPGATEMYTFSCLVPRKSQNGELCAAPIPISRNIIISEAPATPNPVSASGASGGNDSSSGLNAPPDRPIQPTHLLKHRFFPTGSLVKTDKDDRDSSPLTLADGKATIDVDRSANPVTPRSSKKNASKRKAVEGDGSPVKEKMKKTKKAKLVHV</sequence>
<feature type="compositionally biased region" description="Basic residues" evidence="1">
    <location>
        <begin position="259"/>
        <end position="271"/>
    </location>
</feature>
<feature type="compositionally biased region" description="Basic and acidic residues" evidence="1">
    <location>
        <begin position="14"/>
        <end position="23"/>
    </location>
</feature>
<evidence type="ECO:0000313" key="2">
    <source>
        <dbReference type="EMBL" id="KAF9521175.1"/>
    </source>
</evidence>
<dbReference type="InterPro" id="IPR013240">
    <property type="entry name" value="DNA-dir_RNA_pol1_su_RPA34"/>
</dbReference>
<dbReference type="OrthoDB" id="76224at2759"/>
<feature type="region of interest" description="Disordered" evidence="1">
    <location>
        <begin position="159"/>
        <end position="271"/>
    </location>
</feature>
<evidence type="ECO:0000313" key="3">
    <source>
        <dbReference type="Proteomes" id="UP000886523"/>
    </source>
</evidence>
<dbReference type="Gene3D" id="6.20.250.70">
    <property type="match status" value="1"/>
</dbReference>
<feature type="compositionally biased region" description="Basic and acidic residues" evidence="1">
    <location>
        <begin position="247"/>
        <end position="258"/>
    </location>
</feature>